<dbReference type="RefSeq" id="WP_066323056.1">
    <property type="nucleotide sequence ID" value="NZ_CP015438.1"/>
</dbReference>
<organism evidence="1 2">
    <name type="scientific">Anoxybacteroides amylolyticum</name>
    <dbReference type="NCBI Taxonomy" id="294699"/>
    <lineage>
        <taxon>Bacteria</taxon>
        <taxon>Bacillati</taxon>
        <taxon>Bacillota</taxon>
        <taxon>Bacilli</taxon>
        <taxon>Bacillales</taxon>
        <taxon>Anoxybacillaceae</taxon>
        <taxon>Anoxybacteroides</taxon>
    </lineage>
</organism>
<accession>A0A160F2W4</accession>
<dbReference type="Proteomes" id="UP000076865">
    <property type="component" value="Chromosome"/>
</dbReference>
<reference evidence="1 2" key="1">
    <citation type="journal article" date="2006" name="Syst. Appl. Microbiol.">
        <title>Anoxybacillus amylolyticus sp. nov., a thermophilic amylase producing bacterium isolated from Mount Rittmann (Antarctica).</title>
        <authorList>
            <person name="Poli A."/>
            <person name="Esposito E."/>
            <person name="Lama L."/>
            <person name="Orlando P."/>
            <person name="Nicolaus G."/>
            <person name="de Appolonia F."/>
            <person name="Gambacorta A."/>
            <person name="Nicolaus B."/>
        </authorList>
    </citation>
    <scope>NUCLEOTIDE SEQUENCE [LARGE SCALE GENOMIC DNA]</scope>
    <source>
        <strain evidence="1 2">DSM 15939</strain>
    </source>
</reference>
<dbReference type="EMBL" id="CP015438">
    <property type="protein sequence ID" value="ANB59863.1"/>
    <property type="molecule type" value="Genomic_DNA"/>
</dbReference>
<dbReference type="AlphaFoldDB" id="A0A160F2W4"/>
<evidence type="ECO:0000313" key="1">
    <source>
        <dbReference type="EMBL" id="ANB59863.1"/>
    </source>
</evidence>
<protein>
    <recommendedName>
        <fullName evidence="3">DUF3990 domain-containing protein</fullName>
    </recommendedName>
</protein>
<dbReference type="Pfam" id="PF13151">
    <property type="entry name" value="DUF3990"/>
    <property type="match status" value="1"/>
</dbReference>
<dbReference type="Gene3D" id="3.90.175.10">
    <property type="entry name" value="Diphtheria Toxin, domain 1"/>
    <property type="match status" value="1"/>
</dbReference>
<sequence>MYYDPCSPLYHGTISLYADIIVKHGIQIYRRGKGGTDFGSGFYVTTQFNQAREWAMRRKERPIPIPHALEKEGITIRDFLGMKKDFQPVVLKIKIKNANNWLNLKHRIFDQENEQWQHFVWRMRQVNHSFSSCDYDWIYGLVADGGLQSADYKSIRAYKDKDQLAVLTNTAIQLLNISEVITCL</sequence>
<dbReference type="KEGG" id="aamy:GFC30_861"/>
<dbReference type="PATRIC" id="fig|294699.3.peg.870"/>
<dbReference type="InterPro" id="IPR025051">
    <property type="entry name" value="DUF3990"/>
</dbReference>
<evidence type="ECO:0008006" key="3">
    <source>
        <dbReference type="Google" id="ProtNLM"/>
    </source>
</evidence>
<dbReference type="SUPFAM" id="SSF56399">
    <property type="entry name" value="ADP-ribosylation"/>
    <property type="match status" value="1"/>
</dbReference>
<gene>
    <name evidence="1" type="ORF">GFC30_861</name>
</gene>
<keyword evidence="2" id="KW-1185">Reference proteome</keyword>
<name>A0A160F2W4_9BACL</name>
<dbReference type="OrthoDB" id="9813772at2"/>
<proteinExistence type="predicted"/>
<evidence type="ECO:0000313" key="2">
    <source>
        <dbReference type="Proteomes" id="UP000076865"/>
    </source>
</evidence>